<name>A0A381WR48_9ZZZZ</name>
<evidence type="ECO:0008006" key="2">
    <source>
        <dbReference type="Google" id="ProtNLM"/>
    </source>
</evidence>
<dbReference type="AlphaFoldDB" id="A0A381WR48"/>
<proteinExistence type="predicted"/>
<reference evidence="1" key="1">
    <citation type="submission" date="2018-05" db="EMBL/GenBank/DDBJ databases">
        <authorList>
            <person name="Lanie J.A."/>
            <person name="Ng W.-L."/>
            <person name="Kazmierczak K.M."/>
            <person name="Andrzejewski T.M."/>
            <person name="Davidsen T.M."/>
            <person name="Wayne K.J."/>
            <person name="Tettelin H."/>
            <person name="Glass J.I."/>
            <person name="Rusch D."/>
            <person name="Podicherti R."/>
            <person name="Tsui H.-C.T."/>
            <person name="Winkler M.E."/>
        </authorList>
    </citation>
    <scope>NUCLEOTIDE SEQUENCE</scope>
</reference>
<dbReference type="EMBL" id="UINC01012538">
    <property type="protein sequence ID" value="SVA54708.1"/>
    <property type="molecule type" value="Genomic_DNA"/>
</dbReference>
<organism evidence="1">
    <name type="scientific">marine metagenome</name>
    <dbReference type="NCBI Taxonomy" id="408172"/>
    <lineage>
        <taxon>unclassified sequences</taxon>
        <taxon>metagenomes</taxon>
        <taxon>ecological metagenomes</taxon>
    </lineage>
</organism>
<evidence type="ECO:0000313" key="1">
    <source>
        <dbReference type="EMBL" id="SVA54708.1"/>
    </source>
</evidence>
<accession>A0A381WR48</accession>
<sequence>MLRKIILIVFAVTSLIFYGTSAFALISFSGGVPLSHTFTGKWSDGGGINSDGVSGSFIQIGVPIYPGIGMDNYKTKIKDPDFDIDLETTIYNLYYLLPIPTINLTVGLGIGSTELKCGTCSEFFNKGKANQWYASLGMPIVPLFDLHLSYRSVSTKIIYKSGTEYEGKENDFGGSVIGLGIMFNF</sequence>
<protein>
    <recommendedName>
        <fullName evidence="2">Outer membrane protein beta-barrel domain-containing protein</fullName>
    </recommendedName>
</protein>
<gene>
    <name evidence="1" type="ORF">METZ01_LOCUS107562</name>
</gene>